<evidence type="ECO:0008006" key="3">
    <source>
        <dbReference type="Google" id="ProtNLM"/>
    </source>
</evidence>
<evidence type="ECO:0000313" key="1">
    <source>
        <dbReference type="EMBL" id="KAI5397665.1"/>
    </source>
</evidence>
<evidence type="ECO:0000313" key="2">
    <source>
        <dbReference type="Proteomes" id="UP001058974"/>
    </source>
</evidence>
<dbReference type="Gramene" id="Psat06G0347500-T1">
    <property type="protein sequence ID" value="KAI5397665.1"/>
    <property type="gene ID" value="KIW84_063475"/>
</dbReference>
<accession>A0A9D4W8W6</accession>
<protein>
    <recommendedName>
        <fullName evidence="3">SWIM-type domain-containing protein</fullName>
    </recommendedName>
</protein>
<gene>
    <name evidence="1" type="ORF">KIW84_063475</name>
</gene>
<dbReference type="Proteomes" id="UP001058974">
    <property type="component" value="Chromosome 6"/>
</dbReference>
<reference evidence="1 2" key="1">
    <citation type="journal article" date="2022" name="Nat. Genet.">
        <title>Improved pea reference genome and pan-genome highlight genomic features and evolutionary characteristics.</title>
        <authorList>
            <person name="Yang T."/>
            <person name="Liu R."/>
            <person name="Luo Y."/>
            <person name="Hu S."/>
            <person name="Wang D."/>
            <person name="Wang C."/>
            <person name="Pandey M.K."/>
            <person name="Ge S."/>
            <person name="Xu Q."/>
            <person name="Li N."/>
            <person name="Li G."/>
            <person name="Huang Y."/>
            <person name="Saxena R.K."/>
            <person name="Ji Y."/>
            <person name="Li M."/>
            <person name="Yan X."/>
            <person name="He Y."/>
            <person name="Liu Y."/>
            <person name="Wang X."/>
            <person name="Xiang C."/>
            <person name="Varshney R.K."/>
            <person name="Ding H."/>
            <person name="Gao S."/>
            <person name="Zong X."/>
        </authorList>
    </citation>
    <scope>NUCLEOTIDE SEQUENCE [LARGE SCALE GENOMIC DNA]</scope>
    <source>
        <strain evidence="1 2">cv. Zhongwan 6</strain>
    </source>
</reference>
<sequence>MVNHRNNNGHQPSNSVGMGTISTTIIEPIPSNASVMVTPSTLVVPTTLPEGTISSPILQSHLVTPTPVVASDYKPFATNFTMSVPGRAGEYDNEVRHISLNGEKYAHNISKKGCSCRMWMLTELPCFYVMSCMKDQHLQIDDFVPDCYKKELFEACYAPVIYPINGEALWTKYDDVDIQPPPIKRQPERPKKKRN</sequence>
<comment type="caution">
    <text evidence="1">The sequence shown here is derived from an EMBL/GenBank/DDBJ whole genome shotgun (WGS) entry which is preliminary data.</text>
</comment>
<name>A0A9D4W8W6_PEA</name>
<proteinExistence type="predicted"/>
<dbReference type="EMBL" id="JAMSHJ010000006">
    <property type="protein sequence ID" value="KAI5397665.1"/>
    <property type="molecule type" value="Genomic_DNA"/>
</dbReference>
<keyword evidence="2" id="KW-1185">Reference proteome</keyword>
<organism evidence="1 2">
    <name type="scientific">Pisum sativum</name>
    <name type="common">Garden pea</name>
    <name type="synonym">Lathyrus oleraceus</name>
    <dbReference type="NCBI Taxonomy" id="3888"/>
    <lineage>
        <taxon>Eukaryota</taxon>
        <taxon>Viridiplantae</taxon>
        <taxon>Streptophyta</taxon>
        <taxon>Embryophyta</taxon>
        <taxon>Tracheophyta</taxon>
        <taxon>Spermatophyta</taxon>
        <taxon>Magnoliopsida</taxon>
        <taxon>eudicotyledons</taxon>
        <taxon>Gunneridae</taxon>
        <taxon>Pentapetalae</taxon>
        <taxon>rosids</taxon>
        <taxon>fabids</taxon>
        <taxon>Fabales</taxon>
        <taxon>Fabaceae</taxon>
        <taxon>Papilionoideae</taxon>
        <taxon>50 kb inversion clade</taxon>
        <taxon>NPAAA clade</taxon>
        <taxon>Hologalegina</taxon>
        <taxon>IRL clade</taxon>
        <taxon>Fabeae</taxon>
        <taxon>Lathyrus</taxon>
    </lineage>
</organism>
<dbReference type="AlphaFoldDB" id="A0A9D4W8W6"/>